<evidence type="ECO:0000313" key="1">
    <source>
        <dbReference type="EMBL" id="HIX49716.1"/>
    </source>
</evidence>
<gene>
    <name evidence="1" type="ORF">H9851_00330</name>
</gene>
<dbReference type="PANTHER" id="PTHR34071">
    <property type="entry name" value="5-NITROIMIDAZOLE ANTIBIOTICS RESISTANCE PROTEIN, NIMA-FAMILY-RELATED PROTEIN-RELATED"/>
    <property type="match status" value="1"/>
</dbReference>
<organism evidence="1 2">
    <name type="scientific">Candidatus Borkfalkia faecavium</name>
    <dbReference type="NCBI Taxonomy" id="2838508"/>
    <lineage>
        <taxon>Bacteria</taxon>
        <taxon>Bacillati</taxon>
        <taxon>Bacillota</taxon>
        <taxon>Clostridia</taxon>
        <taxon>Christensenellales</taxon>
        <taxon>Christensenellaceae</taxon>
        <taxon>Candidatus Borkfalkia</taxon>
    </lineage>
</organism>
<dbReference type="SUPFAM" id="SSF50475">
    <property type="entry name" value="FMN-binding split barrel"/>
    <property type="match status" value="1"/>
</dbReference>
<evidence type="ECO:0000313" key="2">
    <source>
        <dbReference type="Proteomes" id="UP000886847"/>
    </source>
</evidence>
<dbReference type="EMBL" id="DXEW01000003">
    <property type="protein sequence ID" value="HIX49716.1"/>
    <property type="molecule type" value="Genomic_DNA"/>
</dbReference>
<proteinExistence type="predicted"/>
<dbReference type="InterPro" id="IPR012349">
    <property type="entry name" value="Split_barrel_FMN-bd"/>
</dbReference>
<dbReference type="Gene3D" id="2.30.110.10">
    <property type="entry name" value="Electron Transport, Fmn-binding Protein, Chain A"/>
    <property type="match status" value="1"/>
</dbReference>
<dbReference type="PANTHER" id="PTHR34071:SF2">
    <property type="entry name" value="FLAVIN-NUCLEOTIDE-BINDING PROTEIN"/>
    <property type="match status" value="1"/>
</dbReference>
<reference evidence="1" key="1">
    <citation type="journal article" date="2021" name="PeerJ">
        <title>Extensive microbial diversity within the chicken gut microbiome revealed by metagenomics and culture.</title>
        <authorList>
            <person name="Gilroy R."/>
            <person name="Ravi A."/>
            <person name="Getino M."/>
            <person name="Pursley I."/>
            <person name="Horton D.L."/>
            <person name="Alikhan N.F."/>
            <person name="Baker D."/>
            <person name="Gharbi K."/>
            <person name="Hall N."/>
            <person name="Watson M."/>
            <person name="Adriaenssens E.M."/>
            <person name="Foster-Nyarko E."/>
            <person name="Jarju S."/>
            <person name="Secka A."/>
            <person name="Antonio M."/>
            <person name="Oren A."/>
            <person name="Chaudhuri R.R."/>
            <person name="La Ragione R."/>
            <person name="Hildebrand F."/>
            <person name="Pallen M.J."/>
        </authorList>
    </citation>
    <scope>NUCLEOTIDE SEQUENCE</scope>
    <source>
        <strain evidence="1">2189</strain>
    </source>
</reference>
<dbReference type="Pfam" id="PF12900">
    <property type="entry name" value="Pyridox_ox_2"/>
    <property type="match status" value="1"/>
</dbReference>
<name>A0A9D1VZ05_9FIRM</name>
<protein>
    <submittedName>
        <fullName evidence="1">Pyridoxamine 5'-phosphate oxidase family protein</fullName>
    </submittedName>
</protein>
<comment type="caution">
    <text evidence="1">The sequence shown here is derived from an EMBL/GenBank/DDBJ whole genome shotgun (WGS) entry which is preliminary data.</text>
</comment>
<reference evidence="1" key="2">
    <citation type="submission" date="2021-04" db="EMBL/GenBank/DDBJ databases">
        <authorList>
            <person name="Gilroy R."/>
        </authorList>
    </citation>
    <scope>NUCLEOTIDE SEQUENCE</scope>
    <source>
        <strain evidence="1">2189</strain>
    </source>
</reference>
<sequence>MRKFEREVVDTAEKFAILCRCGYLTLALQGENAPYCLPLNFGAELQGEKLVLYFHCAKQGTKLALLQRDGRVGFAAANMLRVFNKGAAPCGYTTDYESVCGTGVAEVVEGEEERLHGLQVLMRHYTEEEFSPAAFQPHAMALTEVVKVVCSDWTAKRLVRPQEG</sequence>
<dbReference type="AlphaFoldDB" id="A0A9D1VZ05"/>
<dbReference type="InterPro" id="IPR024747">
    <property type="entry name" value="Pyridox_Oxase-rel"/>
</dbReference>
<dbReference type="Proteomes" id="UP000886847">
    <property type="component" value="Unassembled WGS sequence"/>
</dbReference>
<accession>A0A9D1VZ05</accession>